<evidence type="ECO:0000313" key="12">
    <source>
        <dbReference type="Proteomes" id="UP000559626"/>
    </source>
</evidence>
<dbReference type="Gene3D" id="6.10.340.10">
    <property type="match status" value="1"/>
</dbReference>
<keyword evidence="7 8" id="KW-0472">Membrane</keyword>
<comment type="catalytic activity">
    <reaction evidence="1">
        <text>ATP + protein L-histidine = ADP + protein N-phospho-L-histidine.</text>
        <dbReference type="EC" id="2.7.13.3"/>
    </reaction>
</comment>
<keyword evidence="12" id="KW-1185">Reference proteome</keyword>
<dbReference type="GO" id="GO:0000156">
    <property type="term" value="F:phosphorelay response regulator activity"/>
    <property type="evidence" value="ECO:0007669"/>
    <property type="project" value="TreeGrafter"/>
</dbReference>
<protein>
    <recommendedName>
        <fullName evidence="3">histidine kinase</fullName>
        <ecNumber evidence="3">2.7.13.3</ecNumber>
    </recommendedName>
</protein>
<dbReference type="SMART" id="SM00387">
    <property type="entry name" value="HATPase_c"/>
    <property type="match status" value="1"/>
</dbReference>
<dbReference type="EC" id="2.7.13.3" evidence="3"/>
<dbReference type="InterPro" id="IPR050351">
    <property type="entry name" value="BphY/WalK/GraS-like"/>
</dbReference>
<evidence type="ECO:0000256" key="1">
    <source>
        <dbReference type="ARBA" id="ARBA00000085"/>
    </source>
</evidence>
<dbReference type="CDD" id="cd06225">
    <property type="entry name" value="HAMP"/>
    <property type="match status" value="1"/>
</dbReference>
<dbReference type="InterPro" id="IPR013767">
    <property type="entry name" value="PAS_fold"/>
</dbReference>
<dbReference type="Gene3D" id="3.30.450.20">
    <property type="entry name" value="PAS domain"/>
    <property type="match status" value="1"/>
</dbReference>
<dbReference type="InterPro" id="IPR036890">
    <property type="entry name" value="HATPase_C_sf"/>
</dbReference>
<feature type="transmembrane region" description="Helical" evidence="8">
    <location>
        <begin position="31"/>
        <end position="51"/>
    </location>
</feature>
<dbReference type="RefSeq" id="WP_169531968.1">
    <property type="nucleotide sequence ID" value="NZ_JABBGH010000002.1"/>
</dbReference>
<dbReference type="Proteomes" id="UP000559626">
    <property type="component" value="Unassembled WGS sequence"/>
</dbReference>
<organism evidence="11 12">
    <name type="scientific">Hymenobacter polaris</name>
    <dbReference type="NCBI Taxonomy" id="2682546"/>
    <lineage>
        <taxon>Bacteria</taxon>
        <taxon>Pseudomonadati</taxon>
        <taxon>Bacteroidota</taxon>
        <taxon>Cytophagia</taxon>
        <taxon>Cytophagales</taxon>
        <taxon>Hymenobacteraceae</taxon>
        <taxon>Hymenobacter</taxon>
    </lineage>
</organism>
<keyword evidence="8" id="KW-1133">Transmembrane helix</keyword>
<evidence type="ECO:0000256" key="6">
    <source>
        <dbReference type="ARBA" id="ARBA00022777"/>
    </source>
</evidence>
<evidence type="ECO:0000256" key="7">
    <source>
        <dbReference type="ARBA" id="ARBA00023136"/>
    </source>
</evidence>
<dbReference type="EMBL" id="JABBGH010000002">
    <property type="protein sequence ID" value="NML66320.1"/>
    <property type="molecule type" value="Genomic_DNA"/>
</dbReference>
<dbReference type="PRINTS" id="PR00344">
    <property type="entry name" value="BCTRLSENSOR"/>
</dbReference>
<evidence type="ECO:0000256" key="8">
    <source>
        <dbReference type="SAM" id="Phobius"/>
    </source>
</evidence>
<dbReference type="GO" id="GO:0006355">
    <property type="term" value="P:regulation of DNA-templated transcription"/>
    <property type="evidence" value="ECO:0007669"/>
    <property type="project" value="InterPro"/>
</dbReference>
<evidence type="ECO:0000313" key="11">
    <source>
        <dbReference type="EMBL" id="NML66320.1"/>
    </source>
</evidence>
<feature type="transmembrane region" description="Helical" evidence="8">
    <location>
        <begin position="7"/>
        <end position="25"/>
    </location>
</feature>
<feature type="domain" description="Histidine kinase" evidence="9">
    <location>
        <begin position="226"/>
        <end position="437"/>
    </location>
</feature>
<dbReference type="GO" id="GO:0016020">
    <property type="term" value="C:membrane"/>
    <property type="evidence" value="ECO:0007669"/>
    <property type="project" value="UniProtKB-SubCell"/>
</dbReference>
<keyword evidence="5" id="KW-0808">Transferase</keyword>
<dbReference type="Pfam" id="PF02518">
    <property type="entry name" value="HATPase_c"/>
    <property type="match status" value="1"/>
</dbReference>
<dbReference type="Pfam" id="PF00672">
    <property type="entry name" value="HAMP"/>
    <property type="match status" value="1"/>
</dbReference>
<evidence type="ECO:0000256" key="4">
    <source>
        <dbReference type="ARBA" id="ARBA00022553"/>
    </source>
</evidence>
<dbReference type="InterPro" id="IPR005467">
    <property type="entry name" value="His_kinase_dom"/>
</dbReference>
<keyword evidence="6" id="KW-0418">Kinase</keyword>
<dbReference type="GO" id="GO:0030295">
    <property type="term" value="F:protein kinase activator activity"/>
    <property type="evidence" value="ECO:0007669"/>
    <property type="project" value="TreeGrafter"/>
</dbReference>
<dbReference type="GO" id="GO:0004673">
    <property type="term" value="F:protein histidine kinase activity"/>
    <property type="evidence" value="ECO:0007669"/>
    <property type="project" value="UniProtKB-EC"/>
</dbReference>
<sequence length="437" mass="46663">MPLRYQLLLFLVLLYGLLAVLLVAVRATHPALFVAGEVGLALSLGLAWHLYRGLLRPVRLIEAGTAALAAQDFSLKFQPVGQPELDRLAAVYNQMLDALRQERISQHEQSVLLERLVAASPAGILLLNFDGQISQANAAAARALGQPAASLPGQPAAALPAPWGPALAALGASQPHTLRLPGGQTYRAVAAHFLDRGFQRRFVVLEELTQEIRAQEKQTYEQLIRLVAHEVNNSIGAVNSLLGSFRHYAPQLTAADRDDFHQGLEVSITRNTQLADFVAAYARLVRLPPPAPHPLDLHQLLRGLGQLLAPQSAALGVAWHWELAAGGAPLWVQADSQQLTQALLNVAKNALEAIGPAGGNVWVRTTAAPPTLSIENDGAPLTPEVSQRLFTPFFSTKPGGQGIGLVLVRDILLAHGFAFRLEAGPGGRTAFSVALGG</sequence>
<dbReference type="SUPFAM" id="SSF55874">
    <property type="entry name" value="ATPase domain of HSP90 chaperone/DNA topoisomerase II/histidine kinase"/>
    <property type="match status" value="1"/>
</dbReference>
<dbReference type="Pfam" id="PF00989">
    <property type="entry name" value="PAS"/>
    <property type="match status" value="1"/>
</dbReference>
<evidence type="ECO:0000256" key="3">
    <source>
        <dbReference type="ARBA" id="ARBA00012438"/>
    </source>
</evidence>
<dbReference type="PROSITE" id="PS50885">
    <property type="entry name" value="HAMP"/>
    <property type="match status" value="1"/>
</dbReference>
<evidence type="ECO:0000259" key="10">
    <source>
        <dbReference type="PROSITE" id="PS50885"/>
    </source>
</evidence>
<dbReference type="InterPro" id="IPR000014">
    <property type="entry name" value="PAS"/>
</dbReference>
<feature type="domain" description="HAMP" evidence="10">
    <location>
        <begin position="52"/>
        <end position="104"/>
    </location>
</feature>
<dbReference type="PANTHER" id="PTHR42878:SF14">
    <property type="entry name" value="OSMOLARITY TWO-COMPONENT SYSTEM PROTEIN SSK1"/>
    <property type="match status" value="1"/>
</dbReference>
<dbReference type="Gene3D" id="3.30.565.10">
    <property type="entry name" value="Histidine kinase-like ATPase, C-terminal domain"/>
    <property type="match status" value="1"/>
</dbReference>
<dbReference type="AlphaFoldDB" id="A0A7Y0AFT8"/>
<name>A0A7Y0AFT8_9BACT</name>
<keyword evidence="4" id="KW-0597">Phosphoprotein</keyword>
<accession>A0A7Y0AFT8</accession>
<proteinExistence type="predicted"/>
<dbReference type="GO" id="GO:0007234">
    <property type="term" value="P:osmosensory signaling via phosphorelay pathway"/>
    <property type="evidence" value="ECO:0007669"/>
    <property type="project" value="TreeGrafter"/>
</dbReference>
<dbReference type="PROSITE" id="PS50109">
    <property type="entry name" value="HIS_KIN"/>
    <property type="match status" value="1"/>
</dbReference>
<gene>
    <name evidence="11" type="ORF">HHL22_13995</name>
</gene>
<dbReference type="PANTHER" id="PTHR42878">
    <property type="entry name" value="TWO-COMPONENT HISTIDINE KINASE"/>
    <property type="match status" value="1"/>
</dbReference>
<dbReference type="SMART" id="SM00304">
    <property type="entry name" value="HAMP"/>
    <property type="match status" value="1"/>
</dbReference>
<evidence type="ECO:0000256" key="5">
    <source>
        <dbReference type="ARBA" id="ARBA00022679"/>
    </source>
</evidence>
<evidence type="ECO:0000256" key="2">
    <source>
        <dbReference type="ARBA" id="ARBA00004370"/>
    </source>
</evidence>
<dbReference type="InterPro" id="IPR003660">
    <property type="entry name" value="HAMP_dom"/>
</dbReference>
<keyword evidence="8" id="KW-0812">Transmembrane</keyword>
<dbReference type="InterPro" id="IPR003594">
    <property type="entry name" value="HATPase_dom"/>
</dbReference>
<evidence type="ECO:0000259" key="9">
    <source>
        <dbReference type="PROSITE" id="PS50109"/>
    </source>
</evidence>
<dbReference type="InterPro" id="IPR035965">
    <property type="entry name" value="PAS-like_dom_sf"/>
</dbReference>
<dbReference type="SMART" id="SM00091">
    <property type="entry name" value="PAS"/>
    <property type="match status" value="1"/>
</dbReference>
<comment type="subcellular location">
    <subcellularLocation>
        <location evidence="2">Membrane</location>
    </subcellularLocation>
</comment>
<reference evidence="11 12" key="1">
    <citation type="submission" date="2020-04" db="EMBL/GenBank/DDBJ databases">
        <title>Hymenobacter polaris sp. nov., isolated from Arctic soil.</title>
        <authorList>
            <person name="Dahal R.H."/>
        </authorList>
    </citation>
    <scope>NUCLEOTIDE SEQUENCE [LARGE SCALE GENOMIC DNA]</scope>
    <source>
        <strain evidence="11 12">RP-2-7</strain>
    </source>
</reference>
<dbReference type="SUPFAM" id="SSF55785">
    <property type="entry name" value="PYP-like sensor domain (PAS domain)"/>
    <property type="match status" value="1"/>
</dbReference>
<dbReference type="InterPro" id="IPR004358">
    <property type="entry name" value="Sig_transdc_His_kin-like_C"/>
</dbReference>
<comment type="caution">
    <text evidence="11">The sequence shown here is derived from an EMBL/GenBank/DDBJ whole genome shotgun (WGS) entry which is preliminary data.</text>
</comment>